<name>A0A224XPP1_9HEMI</name>
<protein>
    <submittedName>
        <fullName evidence="3">Uncharacterized protein</fullName>
    </submittedName>
</protein>
<reference evidence="3" key="1">
    <citation type="journal article" date="2018" name="PLoS Negl. Trop. Dis.">
        <title>An insight into the salivary gland and fat body transcriptome of Panstrongylus lignarius (Hemiptera: Heteroptera), the main vector of Chagas disease in Peru.</title>
        <authorList>
            <person name="Nevoa J.C."/>
            <person name="Mendes M.T."/>
            <person name="da Silva M.V."/>
            <person name="Soares S.C."/>
            <person name="Oliveira C.J.F."/>
            <person name="Ribeiro J.M.C."/>
        </authorList>
    </citation>
    <scope>NUCLEOTIDE SEQUENCE</scope>
</reference>
<dbReference type="EMBL" id="GFTR01001969">
    <property type="protein sequence ID" value="JAW14457.1"/>
    <property type="molecule type" value="Transcribed_RNA"/>
</dbReference>
<feature type="compositionally biased region" description="Polar residues" evidence="1">
    <location>
        <begin position="92"/>
        <end position="108"/>
    </location>
</feature>
<feature type="transmembrane region" description="Helical" evidence="2">
    <location>
        <begin position="63"/>
        <end position="81"/>
    </location>
</feature>
<keyword evidence="2" id="KW-0812">Transmembrane</keyword>
<accession>A0A224XPP1</accession>
<evidence type="ECO:0000256" key="1">
    <source>
        <dbReference type="SAM" id="MobiDB-lite"/>
    </source>
</evidence>
<feature type="region of interest" description="Disordered" evidence="1">
    <location>
        <begin position="92"/>
        <end position="117"/>
    </location>
</feature>
<keyword evidence="2" id="KW-0472">Membrane</keyword>
<dbReference type="AlphaFoldDB" id="A0A224XPP1"/>
<keyword evidence="2" id="KW-1133">Transmembrane helix</keyword>
<feature type="transmembrane region" description="Helical" evidence="2">
    <location>
        <begin position="21"/>
        <end position="43"/>
    </location>
</feature>
<organism evidence="3">
    <name type="scientific">Panstrongylus lignarius</name>
    <dbReference type="NCBI Taxonomy" id="156445"/>
    <lineage>
        <taxon>Eukaryota</taxon>
        <taxon>Metazoa</taxon>
        <taxon>Ecdysozoa</taxon>
        <taxon>Arthropoda</taxon>
        <taxon>Hexapoda</taxon>
        <taxon>Insecta</taxon>
        <taxon>Pterygota</taxon>
        <taxon>Neoptera</taxon>
        <taxon>Paraneoptera</taxon>
        <taxon>Hemiptera</taxon>
        <taxon>Heteroptera</taxon>
        <taxon>Panheteroptera</taxon>
        <taxon>Cimicomorpha</taxon>
        <taxon>Reduviidae</taxon>
        <taxon>Triatominae</taxon>
        <taxon>Panstrongylus</taxon>
    </lineage>
</organism>
<evidence type="ECO:0000256" key="2">
    <source>
        <dbReference type="SAM" id="Phobius"/>
    </source>
</evidence>
<sequence>MARSLAARTSASIAASLPMSIAFFSVFSSFPSALAGSSVLAFLDGGVEEVSLDSLLVPASDPLLFVCIALLAVPELLLLLFPPPVTTSGGVDTNLSTSARPVSSSGLSHTEVRELGL</sequence>
<proteinExistence type="predicted"/>
<evidence type="ECO:0000313" key="3">
    <source>
        <dbReference type="EMBL" id="JAW14457.1"/>
    </source>
</evidence>